<evidence type="ECO:0000313" key="1">
    <source>
        <dbReference type="EMBL" id="PVH26801.1"/>
    </source>
</evidence>
<dbReference type="EMBL" id="QDKG01000001">
    <property type="protein sequence ID" value="PVH26801.1"/>
    <property type="molecule type" value="Genomic_DNA"/>
</dbReference>
<dbReference type="AlphaFoldDB" id="A0A2T8HMX9"/>
<proteinExistence type="predicted"/>
<dbReference type="OrthoDB" id="710984at2"/>
<reference evidence="1 2" key="1">
    <citation type="submission" date="2018-04" db="EMBL/GenBank/DDBJ databases">
        <title>Sphingobacterium cortibacter sp. nov.</title>
        <authorList>
            <person name="Li Y."/>
        </authorList>
    </citation>
    <scope>NUCLEOTIDE SEQUENCE [LARGE SCALE GENOMIC DNA]</scope>
    <source>
        <strain evidence="1 2">2c-3</strain>
    </source>
</reference>
<name>A0A2T8HMX9_9SPHI</name>
<evidence type="ECO:0008006" key="3">
    <source>
        <dbReference type="Google" id="ProtNLM"/>
    </source>
</evidence>
<sequence length="116" mass="13246">MNKIYWILSTIALLVFSCSESELIPVEPGTEVQERLRSKFSSELKCTKQGEMQTNLYQGIYEGATVYFVAVMCPNCNTVPPKSGYTEKLEEVIFSDFQNVTDMKIVYDSCTRKFSK</sequence>
<evidence type="ECO:0000313" key="2">
    <source>
        <dbReference type="Proteomes" id="UP000245627"/>
    </source>
</evidence>
<keyword evidence="2" id="KW-1185">Reference proteome</keyword>
<comment type="caution">
    <text evidence="1">The sequence shown here is derived from an EMBL/GenBank/DDBJ whole genome shotgun (WGS) entry which is preliminary data.</text>
</comment>
<organism evidence="1 2">
    <name type="scientific">Sphingobacterium corticibacter</name>
    <dbReference type="NCBI Taxonomy" id="2171749"/>
    <lineage>
        <taxon>Bacteria</taxon>
        <taxon>Pseudomonadati</taxon>
        <taxon>Bacteroidota</taxon>
        <taxon>Sphingobacteriia</taxon>
        <taxon>Sphingobacteriales</taxon>
        <taxon>Sphingobacteriaceae</taxon>
        <taxon>Sphingobacterium</taxon>
    </lineage>
</organism>
<dbReference type="PROSITE" id="PS51257">
    <property type="entry name" value="PROKAR_LIPOPROTEIN"/>
    <property type="match status" value="1"/>
</dbReference>
<accession>A0A2T8HMX9</accession>
<gene>
    <name evidence="1" type="ORF">DC487_04150</name>
</gene>
<dbReference type="RefSeq" id="WP_116774661.1">
    <property type="nucleotide sequence ID" value="NZ_QDKG01000001.1"/>
</dbReference>
<dbReference type="Proteomes" id="UP000245627">
    <property type="component" value="Unassembled WGS sequence"/>
</dbReference>
<protein>
    <recommendedName>
        <fullName evidence="3">Lipoprotein</fullName>
    </recommendedName>
</protein>